<reference evidence="5 6" key="1">
    <citation type="submission" date="2020-05" db="EMBL/GenBank/DDBJ databases">
        <title>Complete genome sequence of Alicycliphilus denitrificans DP3.</title>
        <authorList>
            <person name="Chen X."/>
        </authorList>
    </citation>
    <scope>NUCLEOTIDE SEQUENCE [LARGE SCALE GENOMIC DNA]</scope>
    <source>
        <strain evidence="5 6">DP3</strain>
        <plasmid evidence="5">pDP3</plasmid>
        <plasmid evidence="6">pdp3</plasmid>
    </source>
</reference>
<evidence type="ECO:0000313" key="5">
    <source>
        <dbReference type="EMBL" id="QKD42105.1"/>
    </source>
</evidence>
<accession>A0A858ZMU4</accession>
<dbReference type="Proteomes" id="UP000500755">
    <property type="component" value="Plasmid pDP3"/>
</dbReference>
<protein>
    <recommendedName>
        <fullName evidence="2">Protein argonaute</fullName>
    </recommendedName>
</protein>
<dbReference type="InterPro" id="IPR003165">
    <property type="entry name" value="Piwi"/>
</dbReference>
<geneLocation type="plasmid" evidence="6">
    <name>pdp3</name>
</geneLocation>
<evidence type="ECO:0000313" key="4">
    <source>
        <dbReference type="EMBL" id="QKD42077.1"/>
    </source>
</evidence>
<dbReference type="EMBL" id="CP051297">
    <property type="protein sequence ID" value="QKD42105.1"/>
    <property type="molecule type" value="Genomic_DNA"/>
</dbReference>
<dbReference type="EMBL" id="CP051297">
    <property type="protein sequence ID" value="QKD42077.1"/>
    <property type="molecule type" value="Genomic_DNA"/>
</dbReference>
<organism evidence="5 6">
    <name type="scientific">Alicycliphilus denitrificans</name>
    <dbReference type="NCBI Taxonomy" id="179636"/>
    <lineage>
        <taxon>Bacteria</taxon>
        <taxon>Pseudomonadati</taxon>
        <taxon>Pseudomonadota</taxon>
        <taxon>Betaproteobacteria</taxon>
        <taxon>Burkholderiales</taxon>
        <taxon>Comamonadaceae</taxon>
        <taxon>Alicycliphilus</taxon>
    </lineage>
</organism>
<feature type="domain" description="Piwi" evidence="3">
    <location>
        <begin position="1"/>
        <end position="125"/>
    </location>
</feature>
<comment type="similarity">
    <text evidence="1">Belongs to the argonaute family. Long pAgo subfamily.</text>
</comment>
<gene>
    <name evidence="4" type="ORF">HF896_00020</name>
    <name evidence="5" type="ORF">HF896_00175</name>
</gene>
<dbReference type="InterPro" id="IPR012337">
    <property type="entry name" value="RNaseH-like_sf"/>
</dbReference>
<sequence length="145" mass="16136">MPTAFVQVSGDHDWKLFDASAPGAVYRQSRKGVAVPERGQIVPLGPRAALVTLTGPQQLKTDLQGCPSPMLVSVHPNSTFNSLDYIAKQVFDLTFMSWRTFMPSTHPVSIAYPNLVVDLLGNLRQIPNFNPDILITKLKESRWFL</sequence>
<geneLocation type="plasmid" evidence="5">
    <name>pDP3</name>
</geneLocation>
<evidence type="ECO:0000256" key="1">
    <source>
        <dbReference type="ARBA" id="ARBA00035012"/>
    </source>
</evidence>
<proteinExistence type="inferred from homology"/>
<dbReference type="Gene3D" id="3.30.420.10">
    <property type="entry name" value="Ribonuclease H-like superfamily/Ribonuclease H"/>
    <property type="match status" value="1"/>
</dbReference>
<evidence type="ECO:0000259" key="3">
    <source>
        <dbReference type="PROSITE" id="PS50822"/>
    </source>
</evidence>
<evidence type="ECO:0000256" key="2">
    <source>
        <dbReference type="ARBA" id="ARBA00035032"/>
    </source>
</evidence>
<name>A0A858ZMU4_9BURK</name>
<evidence type="ECO:0000313" key="6">
    <source>
        <dbReference type="Proteomes" id="UP000500755"/>
    </source>
</evidence>
<dbReference type="PROSITE" id="PS50822">
    <property type="entry name" value="PIWI"/>
    <property type="match status" value="1"/>
</dbReference>
<dbReference type="RefSeq" id="WP_168727545.1">
    <property type="nucleotide sequence ID" value="NZ_CP051297.1"/>
</dbReference>
<dbReference type="GO" id="GO:0003676">
    <property type="term" value="F:nucleic acid binding"/>
    <property type="evidence" value="ECO:0007669"/>
    <property type="project" value="InterPro"/>
</dbReference>
<dbReference type="SUPFAM" id="SSF53098">
    <property type="entry name" value="Ribonuclease H-like"/>
    <property type="match status" value="1"/>
</dbReference>
<keyword evidence="5" id="KW-0614">Plasmid</keyword>
<dbReference type="InterPro" id="IPR036397">
    <property type="entry name" value="RNaseH_sf"/>
</dbReference>
<dbReference type="AlphaFoldDB" id="A0A858ZMU4"/>